<evidence type="ECO:0000313" key="1">
    <source>
        <dbReference type="EMBL" id="OAG11066.1"/>
    </source>
</evidence>
<proteinExistence type="predicted"/>
<reference evidence="1 2" key="1">
    <citation type="submission" date="2016-05" db="EMBL/GenBank/DDBJ databases">
        <title>Comparative analysis of secretome profiles of manganese(II)-oxidizing ascomycete fungi.</title>
        <authorList>
            <consortium name="DOE Joint Genome Institute"/>
            <person name="Zeiner C.A."/>
            <person name="Purvine S.O."/>
            <person name="Zink E.M."/>
            <person name="Wu S."/>
            <person name="Pasa-Tolic L."/>
            <person name="Chaput D.L."/>
            <person name="Haridas S."/>
            <person name="Grigoriev I.V."/>
            <person name="Santelli C.M."/>
            <person name="Hansel C.M."/>
        </authorList>
    </citation>
    <scope>NUCLEOTIDE SEQUENCE [LARGE SCALE GENOMIC DNA]</scope>
    <source>
        <strain evidence="1 2">AP3s5-JAC2a</strain>
    </source>
</reference>
<dbReference type="AlphaFoldDB" id="A0A177CUZ7"/>
<organism evidence="1 2">
    <name type="scientific">Paraphaeosphaeria sporulosa</name>
    <dbReference type="NCBI Taxonomy" id="1460663"/>
    <lineage>
        <taxon>Eukaryota</taxon>
        <taxon>Fungi</taxon>
        <taxon>Dikarya</taxon>
        <taxon>Ascomycota</taxon>
        <taxon>Pezizomycotina</taxon>
        <taxon>Dothideomycetes</taxon>
        <taxon>Pleosporomycetidae</taxon>
        <taxon>Pleosporales</taxon>
        <taxon>Massarineae</taxon>
        <taxon>Didymosphaeriaceae</taxon>
        <taxon>Paraphaeosphaeria</taxon>
    </lineage>
</organism>
<evidence type="ECO:0000313" key="2">
    <source>
        <dbReference type="Proteomes" id="UP000077069"/>
    </source>
</evidence>
<dbReference type="Proteomes" id="UP000077069">
    <property type="component" value="Unassembled WGS sequence"/>
</dbReference>
<dbReference type="RefSeq" id="XP_018041431.1">
    <property type="nucleotide sequence ID" value="XM_018184655.1"/>
</dbReference>
<dbReference type="EMBL" id="KV441549">
    <property type="protein sequence ID" value="OAG11066.1"/>
    <property type="molecule type" value="Genomic_DNA"/>
</dbReference>
<sequence length="314" mass="35687">MLRAGRSITFAGMHRRERILVDVLSIQPEEGTQALRKEHSQDHMPHAGIHLEHWNSVGAIWKAAITILVLRYLFFGRRELLPAPQSSDSPMKFAQEEQYLQGTNDYLTAGTYFDDPLSRSPSASPIQSPYAPAEPLNFDLWDARYDIHDEAFTTLTSVLATLQPDLDPITLRCVLIPVIILALVSRPDSKERAICVAYFERLDVFVQHSCKSRADSENMNYSIPWDKLDAFSEVAKMQVDPEMESMKGSAPEWNWWDMLKHIDLDLWWPVTAGLSHLESSPEFWTFKLIGGVANEESFKVWMQDTTASSSMPSA</sequence>
<dbReference type="STRING" id="1460663.A0A177CUZ7"/>
<dbReference type="InParanoid" id="A0A177CUZ7"/>
<dbReference type="GeneID" id="28768141"/>
<gene>
    <name evidence="1" type="ORF">CC84DRAFT_1256763</name>
</gene>
<protein>
    <submittedName>
        <fullName evidence="1">Uncharacterized protein</fullName>
    </submittedName>
</protein>
<dbReference type="OrthoDB" id="5386330at2759"/>
<keyword evidence="2" id="KW-1185">Reference proteome</keyword>
<name>A0A177CUZ7_9PLEO</name>
<accession>A0A177CUZ7</accession>